<dbReference type="Proteomes" id="UP001220377">
    <property type="component" value="Chromosome"/>
</dbReference>
<evidence type="ECO:0000313" key="8">
    <source>
        <dbReference type="Proteomes" id="UP001220377"/>
    </source>
</evidence>
<comment type="similarity">
    <text evidence="1 6">Belongs to the peptidase M42 family.</text>
</comment>
<protein>
    <submittedName>
        <fullName evidence="7">M20/M25/M40 family metallo-hydrolase</fullName>
    </submittedName>
</protein>
<keyword evidence="2" id="KW-0031">Aminopeptidase</keyword>
<evidence type="ECO:0000256" key="4">
    <source>
        <dbReference type="ARBA" id="ARBA00022723"/>
    </source>
</evidence>
<reference evidence="7 8" key="1">
    <citation type="submission" date="2023-02" db="EMBL/GenBank/DDBJ databases">
        <title>Genome sequence of Lacticaseibacillus sp. KACC 23028.</title>
        <authorList>
            <person name="Kim S."/>
            <person name="Heo J."/>
            <person name="Kwon S.-W."/>
        </authorList>
    </citation>
    <scope>NUCLEOTIDE SEQUENCE [LARGE SCALE GENOMIC DNA]</scope>
    <source>
        <strain evidence="7 8">KACC 23028</strain>
    </source>
</reference>
<dbReference type="RefSeq" id="WP_274259355.1">
    <property type="nucleotide sequence ID" value="NZ_CP117884.1"/>
</dbReference>
<keyword evidence="4" id="KW-0479">Metal-binding</keyword>
<dbReference type="Pfam" id="PF05343">
    <property type="entry name" value="Peptidase_M42"/>
    <property type="match status" value="1"/>
</dbReference>
<dbReference type="SUPFAM" id="SSF101821">
    <property type="entry name" value="Aminopeptidase/glucanase lid domain"/>
    <property type="match status" value="1"/>
</dbReference>
<dbReference type="PANTHER" id="PTHR32481">
    <property type="entry name" value="AMINOPEPTIDASE"/>
    <property type="match status" value="1"/>
</dbReference>
<gene>
    <name evidence="7" type="ORF">PQ472_09425</name>
</gene>
<dbReference type="EMBL" id="CP117884">
    <property type="protein sequence ID" value="WDF82107.1"/>
    <property type="molecule type" value="Genomic_DNA"/>
</dbReference>
<dbReference type="PIRSF" id="PIRSF001123">
    <property type="entry name" value="PepA_GA"/>
    <property type="match status" value="1"/>
</dbReference>
<keyword evidence="8" id="KW-1185">Reference proteome</keyword>
<evidence type="ECO:0000256" key="2">
    <source>
        <dbReference type="ARBA" id="ARBA00022438"/>
    </source>
</evidence>
<sequence>MTSDVELVQKFSDVYGVSGFEQDVVRLFKDETAGLGELTIDGMFNAVLARKENTGKQPLVQLDAHSDAVGLLTQAVRPNGMLKFVPLGGWVPSNIPAMKVVVRNKDGEYIPGVVATKPPHFMTAEERNAVPKIPNMSVDVGSSSREETINDFHIDTGCPIFPAAKFEYNEKKGLLFGKDFDDRLGAAAMTDILQQMSGKQLKVDVAAGLSAQEEVGMRGALALARKLNPDLAIVLEGVPADDTFEPDWLSQTRMGGGPMLRDYDTTFIANPNFQTYITSLADELGIPYTRAVRTGGGQDGAAIGNWKGVPTVVVGIPVRYEHSAYNWGSITDVRAAVNLTMALLERLDMDVIKRFTAL</sequence>
<dbReference type="SUPFAM" id="SSF53187">
    <property type="entry name" value="Zn-dependent exopeptidases"/>
    <property type="match status" value="1"/>
</dbReference>
<name>A0ABY7WPI4_9LACO</name>
<evidence type="ECO:0000256" key="3">
    <source>
        <dbReference type="ARBA" id="ARBA00022670"/>
    </source>
</evidence>
<dbReference type="Gene3D" id="2.40.30.40">
    <property type="entry name" value="Peptidase M42, domain 2"/>
    <property type="match status" value="1"/>
</dbReference>
<accession>A0ABY7WPI4</accession>
<evidence type="ECO:0000256" key="1">
    <source>
        <dbReference type="ARBA" id="ARBA00006272"/>
    </source>
</evidence>
<keyword evidence="3" id="KW-0645">Protease</keyword>
<keyword evidence="5" id="KW-0378">Hydrolase</keyword>
<organism evidence="7 8">
    <name type="scientific">Lacticaseibacillus pabuli</name>
    <dbReference type="NCBI Taxonomy" id="3025672"/>
    <lineage>
        <taxon>Bacteria</taxon>
        <taxon>Bacillati</taxon>
        <taxon>Bacillota</taxon>
        <taxon>Bacilli</taxon>
        <taxon>Lactobacillales</taxon>
        <taxon>Lactobacillaceae</taxon>
        <taxon>Lacticaseibacillus</taxon>
    </lineage>
</organism>
<dbReference type="InterPro" id="IPR023367">
    <property type="entry name" value="Peptidase_M42_dom2"/>
</dbReference>
<dbReference type="InterPro" id="IPR008007">
    <property type="entry name" value="Peptidase_M42"/>
</dbReference>
<dbReference type="Gene3D" id="3.40.630.10">
    <property type="entry name" value="Zn peptidases"/>
    <property type="match status" value="1"/>
</dbReference>
<evidence type="ECO:0000313" key="7">
    <source>
        <dbReference type="EMBL" id="WDF82107.1"/>
    </source>
</evidence>
<evidence type="ECO:0000256" key="5">
    <source>
        <dbReference type="ARBA" id="ARBA00022801"/>
    </source>
</evidence>
<evidence type="ECO:0000256" key="6">
    <source>
        <dbReference type="PIRNR" id="PIRNR001123"/>
    </source>
</evidence>
<dbReference type="PANTHER" id="PTHR32481:SF0">
    <property type="entry name" value="AMINOPEPTIDASE YPDE-RELATED"/>
    <property type="match status" value="1"/>
</dbReference>
<dbReference type="InterPro" id="IPR051464">
    <property type="entry name" value="Peptidase_M42_aminopept"/>
</dbReference>
<proteinExistence type="inferred from homology"/>